<sequence length="83" mass="10195">MRWQMSKLTTEIYLNQIIFRPEFMFSNTLTRFNTWFPVIKENTERFFYYIDMSRILIRPKRAIIRAGTGSKQQNITTQCGRYW</sequence>
<evidence type="ECO:0000313" key="1">
    <source>
        <dbReference type="EMBL" id="OIT28776.1"/>
    </source>
</evidence>
<keyword evidence="2" id="KW-1185">Reference proteome</keyword>
<organism evidence="1 2">
    <name type="scientific">Nicotiana attenuata</name>
    <name type="common">Coyote tobacco</name>
    <dbReference type="NCBI Taxonomy" id="49451"/>
    <lineage>
        <taxon>Eukaryota</taxon>
        <taxon>Viridiplantae</taxon>
        <taxon>Streptophyta</taxon>
        <taxon>Embryophyta</taxon>
        <taxon>Tracheophyta</taxon>
        <taxon>Spermatophyta</taxon>
        <taxon>Magnoliopsida</taxon>
        <taxon>eudicotyledons</taxon>
        <taxon>Gunneridae</taxon>
        <taxon>Pentapetalae</taxon>
        <taxon>asterids</taxon>
        <taxon>lamiids</taxon>
        <taxon>Solanales</taxon>
        <taxon>Solanaceae</taxon>
        <taxon>Nicotianoideae</taxon>
        <taxon>Nicotianeae</taxon>
        <taxon>Nicotiana</taxon>
    </lineage>
</organism>
<dbReference type="EMBL" id="MJEQ01001955">
    <property type="protein sequence ID" value="OIT28776.1"/>
    <property type="molecule type" value="Genomic_DNA"/>
</dbReference>
<dbReference type="AlphaFoldDB" id="A0A314KHG8"/>
<accession>A0A314KHG8</accession>
<comment type="caution">
    <text evidence="1">The sequence shown here is derived from an EMBL/GenBank/DDBJ whole genome shotgun (WGS) entry which is preliminary data.</text>
</comment>
<dbReference type="Proteomes" id="UP000187609">
    <property type="component" value="Unassembled WGS sequence"/>
</dbReference>
<name>A0A314KHG8_NICAT</name>
<dbReference type="Gramene" id="OIT28776">
    <property type="protein sequence ID" value="OIT28776"/>
    <property type="gene ID" value="A4A49_22240"/>
</dbReference>
<reference evidence="1" key="1">
    <citation type="submission" date="2016-11" db="EMBL/GenBank/DDBJ databases">
        <title>The genome of Nicotiana attenuata.</title>
        <authorList>
            <person name="Xu S."/>
            <person name="Brockmoeller T."/>
            <person name="Gaquerel E."/>
            <person name="Navarro A."/>
            <person name="Kuhl H."/>
            <person name="Gase K."/>
            <person name="Ling Z."/>
            <person name="Zhou W."/>
            <person name="Kreitzer C."/>
            <person name="Stanke M."/>
            <person name="Tang H."/>
            <person name="Lyons E."/>
            <person name="Pandey P."/>
            <person name="Pandey S.P."/>
            <person name="Timmermann B."/>
            <person name="Baldwin I.T."/>
        </authorList>
    </citation>
    <scope>NUCLEOTIDE SEQUENCE [LARGE SCALE GENOMIC DNA]</scope>
    <source>
        <strain evidence="1">UT</strain>
    </source>
</reference>
<protein>
    <submittedName>
        <fullName evidence="1">Uncharacterized protein</fullName>
    </submittedName>
</protein>
<proteinExistence type="predicted"/>
<evidence type="ECO:0000313" key="2">
    <source>
        <dbReference type="Proteomes" id="UP000187609"/>
    </source>
</evidence>
<gene>
    <name evidence="1" type="ORF">A4A49_22240</name>
</gene>